<evidence type="ECO:0000313" key="1">
    <source>
        <dbReference type="EMBL" id="KAF6026723.1"/>
    </source>
</evidence>
<dbReference type="Proteomes" id="UP000593567">
    <property type="component" value="Unassembled WGS sequence"/>
</dbReference>
<organism evidence="1 2">
    <name type="scientific">Bugula neritina</name>
    <name type="common">Brown bryozoan</name>
    <name type="synonym">Sertularia neritina</name>
    <dbReference type="NCBI Taxonomy" id="10212"/>
    <lineage>
        <taxon>Eukaryota</taxon>
        <taxon>Metazoa</taxon>
        <taxon>Spiralia</taxon>
        <taxon>Lophotrochozoa</taxon>
        <taxon>Bryozoa</taxon>
        <taxon>Gymnolaemata</taxon>
        <taxon>Cheilostomatida</taxon>
        <taxon>Flustrina</taxon>
        <taxon>Buguloidea</taxon>
        <taxon>Bugulidae</taxon>
        <taxon>Bugula</taxon>
    </lineage>
</organism>
<reference evidence="1" key="1">
    <citation type="submission" date="2020-06" db="EMBL/GenBank/DDBJ databases">
        <title>Draft genome of Bugula neritina, a colonial animal packing powerful symbionts and potential medicines.</title>
        <authorList>
            <person name="Rayko M."/>
        </authorList>
    </citation>
    <scope>NUCLEOTIDE SEQUENCE [LARGE SCALE GENOMIC DNA]</scope>
    <source>
        <strain evidence="1">Kwan_BN1</strain>
    </source>
</reference>
<sequence>MLPADDGLYEVEDSHRVTTSQSLFTTPYSSEGVFTQPQPSSTWRASKANKARALACQMYSLVTSSIS</sequence>
<accession>A0A7J7JLG9</accession>
<gene>
    <name evidence="1" type="ORF">EB796_014965</name>
</gene>
<protein>
    <submittedName>
        <fullName evidence="1">Uncharacterized protein</fullName>
    </submittedName>
</protein>
<keyword evidence="2" id="KW-1185">Reference proteome</keyword>
<dbReference type="AlphaFoldDB" id="A0A7J7JLG9"/>
<comment type="caution">
    <text evidence="1">The sequence shown here is derived from an EMBL/GenBank/DDBJ whole genome shotgun (WGS) entry which is preliminary data.</text>
</comment>
<evidence type="ECO:0000313" key="2">
    <source>
        <dbReference type="Proteomes" id="UP000593567"/>
    </source>
</evidence>
<proteinExistence type="predicted"/>
<name>A0A7J7JLG9_BUGNE</name>
<dbReference type="EMBL" id="VXIV02002222">
    <property type="protein sequence ID" value="KAF6026723.1"/>
    <property type="molecule type" value="Genomic_DNA"/>
</dbReference>